<comment type="cofactor">
    <cofactor evidence="4">
        <name>heme</name>
        <dbReference type="ChEBI" id="CHEBI:30413"/>
    </cofactor>
</comment>
<dbReference type="Gene3D" id="1.10.630.10">
    <property type="entry name" value="Cytochrome P450"/>
    <property type="match status" value="1"/>
</dbReference>
<dbReference type="PANTHER" id="PTHR24305:SF87">
    <property type="entry name" value="CYTOCHROME P450 MONOOXYGENASE ALND-RELATED"/>
    <property type="match status" value="1"/>
</dbReference>
<keyword evidence="2 4" id="KW-0479">Metal-binding</keyword>
<dbReference type="EMBL" id="RYZI01000028">
    <property type="protein sequence ID" value="RWA13379.1"/>
    <property type="molecule type" value="Genomic_DNA"/>
</dbReference>
<organism evidence="5 6">
    <name type="scientific">Xylaria grammica</name>
    <dbReference type="NCBI Taxonomy" id="363999"/>
    <lineage>
        <taxon>Eukaryota</taxon>
        <taxon>Fungi</taxon>
        <taxon>Dikarya</taxon>
        <taxon>Ascomycota</taxon>
        <taxon>Pezizomycotina</taxon>
        <taxon>Sordariomycetes</taxon>
        <taxon>Xylariomycetidae</taxon>
        <taxon>Xylariales</taxon>
        <taxon>Xylariaceae</taxon>
        <taxon>Xylaria</taxon>
    </lineage>
</organism>
<protein>
    <submittedName>
        <fullName evidence="5">Uncharacterized protein</fullName>
    </submittedName>
</protein>
<dbReference type="GO" id="GO:0005506">
    <property type="term" value="F:iron ion binding"/>
    <property type="evidence" value="ECO:0007669"/>
    <property type="project" value="InterPro"/>
</dbReference>
<evidence type="ECO:0000256" key="2">
    <source>
        <dbReference type="ARBA" id="ARBA00022723"/>
    </source>
</evidence>
<dbReference type="GO" id="GO:0016705">
    <property type="term" value="F:oxidoreductase activity, acting on paired donors, with incorporation or reduction of molecular oxygen"/>
    <property type="evidence" value="ECO:0007669"/>
    <property type="project" value="InterPro"/>
</dbReference>
<sequence length="552" mass="62622">MWTKEFFLSGKPDYSSVITFSPSDTIDDAKKDIAAAFSIGKTKAITFHGRNGQLDSTGDVRGYDGKVGVRVNGSQIREPRCPRELPFVGNHFEIYPDHVGNHDRLFAKYGSVIKTVNMGTVIYLTNDPEVSEVVLSENEFFTKTTSDPSHPLFHMKDSTALFMCDTAEPAWALAHKFIPPSMSPKAVRHYVPCMQTAVEQCFGVLDELDQQNRAFNTYHYMFKLAGQIIYRVVLGLDVGHFKTIDTKPHEIIHLLGEYMQLTKKCSLSPQWYKYLPYGNVRRLENVRTRAWGLVNDAINNCETTEDGQDLPLKEAALRSSCIADYLKRAVDDQGNKLAPEYRLTNTVALIGAGFITSASLLSWLLYSLTRYPGTQERLLQELVNFGATATTVWTYEEIMAVPYLDHFVKETHRMHNPSFQTARNAKKDVVLPGGWEIPAGAIIIPTFPSIHKHKDHWENPERFDPDRWADNDVSKKRHRMAFTPFAAGPRGCIGYNLAQLEAKLALANLVYRYQFTDASKEPMEYDPEFLVIRPTNLYTRAVKRTSWPAKTT</sequence>
<accession>A0A439DG72</accession>
<name>A0A439DG72_9PEZI</name>
<evidence type="ECO:0000256" key="4">
    <source>
        <dbReference type="PIRSR" id="PIRSR602401-1"/>
    </source>
</evidence>
<gene>
    <name evidence="5" type="ORF">EKO27_g1708</name>
</gene>
<comment type="caution">
    <text evidence="5">The sequence shown here is derived from an EMBL/GenBank/DDBJ whole genome shotgun (WGS) entry which is preliminary data.</text>
</comment>
<dbReference type="SUPFAM" id="SSF48264">
    <property type="entry name" value="Cytochrome P450"/>
    <property type="match status" value="1"/>
</dbReference>
<dbReference type="GO" id="GO:0004497">
    <property type="term" value="F:monooxygenase activity"/>
    <property type="evidence" value="ECO:0007669"/>
    <property type="project" value="InterPro"/>
</dbReference>
<evidence type="ECO:0000313" key="5">
    <source>
        <dbReference type="EMBL" id="RWA13379.1"/>
    </source>
</evidence>
<dbReference type="InterPro" id="IPR036396">
    <property type="entry name" value="Cyt_P450_sf"/>
</dbReference>
<keyword evidence="6" id="KW-1185">Reference proteome</keyword>
<keyword evidence="1 4" id="KW-0349">Heme</keyword>
<dbReference type="AlphaFoldDB" id="A0A439DG72"/>
<dbReference type="PRINTS" id="PR00463">
    <property type="entry name" value="EP450I"/>
</dbReference>
<dbReference type="InterPro" id="IPR002401">
    <property type="entry name" value="Cyt_P450_E_grp-I"/>
</dbReference>
<evidence type="ECO:0000256" key="3">
    <source>
        <dbReference type="ARBA" id="ARBA00023004"/>
    </source>
</evidence>
<dbReference type="FunFam" id="1.10.630.10:FF:000090">
    <property type="entry name" value="Cytochrome P450 monooxygenase"/>
    <property type="match status" value="1"/>
</dbReference>
<reference evidence="5 6" key="1">
    <citation type="submission" date="2018-12" db="EMBL/GenBank/DDBJ databases">
        <title>Draft genome sequence of Xylaria grammica IHI A82.</title>
        <authorList>
            <person name="Buettner E."/>
            <person name="Kellner H."/>
        </authorList>
    </citation>
    <scope>NUCLEOTIDE SEQUENCE [LARGE SCALE GENOMIC DNA]</scope>
    <source>
        <strain evidence="5 6">IHI A82</strain>
    </source>
</reference>
<dbReference type="InterPro" id="IPR050121">
    <property type="entry name" value="Cytochrome_P450_monoxygenase"/>
</dbReference>
<dbReference type="PANTHER" id="PTHR24305">
    <property type="entry name" value="CYTOCHROME P450"/>
    <property type="match status" value="1"/>
</dbReference>
<keyword evidence="3 4" id="KW-0408">Iron</keyword>
<dbReference type="GO" id="GO:0020037">
    <property type="term" value="F:heme binding"/>
    <property type="evidence" value="ECO:0007669"/>
    <property type="project" value="InterPro"/>
</dbReference>
<dbReference type="InterPro" id="IPR001128">
    <property type="entry name" value="Cyt_P450"/>
</dbReference>
<dbReference type="Proteomes" id="UP000286045">
    <property type="component" value="Unassembled WGS sequence"/>
</dbReference>
<evidence type="ECO:0000313" key="6">
    <source>
        <dbReference type="Proteomes" id="UP000286045"/>
    </source>
</evidence>
<dbReference type="CDD" id="cd00302">
    <property type="entry name" value="cytochrome_P450"/>
    <property type="match status" value="1"/>
</dbReference>
<proteinExistence type="predicted"/>
<evidence type="ECO:0000256" key="1">
    <source>
        <dbReference type="ARBA" id="ARBA00022617"/>
    </source>
</evidence>
<dbReference type="PRINTS" id="PR00385">
    <property type="entry name" value="P450"/>
</dbReference>
<dbReference type="STRING" id="363999.A0A439DG72"/>
<dbReference type="Pfam" id="PF00067">
    <property type="entry name" value="p450"/>
    <property type="match status" value="1"/>
</dbReference>
<feature type="binding site" description="axial binding residue" evidence="4">
    <location>
        <position position="492"/>
    </location>
    <ligand>
        <name>heme</name>
        <dbReference type="ChEBI" id="CHEBI:30413"/>
    </ligand>
    <ligandPart>
        <name>Fe</name>
        <dbReference type="ChEBI" id="CHEBI:18248"/>
    </ligandPart>
</feature>